<sequence>MRNYSNIQVHEVEVDDDGKYVLENYVRQNESLRNLCDIPPMSLWALIMYLLKASLWGIFGIIIWKRELAAFFALSGDALIGQQLNIPNPGAVDSFSFSKDREPFDSPP</sequence>
<comment type="caution">
    <text evidence="2">The sequence shown here is derived from an EMBL/GenBank/DDBJ whole genome shotgun (WGS) entry which is preliminary data.</text>
</comment>
<reference evidence="2 3" key="1">
    <citation type="submission" date="2019-12" db="EMBL/GenBank/DDBJ databases">
        <authorList>
            <person name="Huq M.A."/>
        </authorList>
    </citation>
    <scope>NUCLEOTIDE SEQUENCE [LARGE SCALE GENOMIC DNA]</scope>
    <source>
        <strain evidence="2 3">MAH-34</strain>
    </source>
</reference>
<gene>
    <name evidence="2" type="ORF">GON05_31290</name>
</gene>
<keyword evidence="1" id="KW-1133">Transmembrane helix</keyword>
<organism evidence="2 3">
    <name type="scientific">Paenibacillus anseongense</name>
    <dbReference type="NCBI Taxonomy" id="2682845"/>
    <lineage>
        <taxon>Bacteria</taxon>
        <taxon>Bacillati</taxon>
        <taxon>Bacillota</taxon>
        <taxon>Bacilli</taxon>
        <taxon>Bacillales</taxon>
        <taxon>Paenibacillaceae</taxon>
        <taxon>Paenibacillus</taxon>
    </lineage>
</organism>
<feature type="transmembrane region" description="Helical" evidence="1">
    <location>
        <begin position="41"/>
        <end position="64"/>
    </location>
</feature>
<accession>A0ABW9UIV0</accession>
<protein>
    <submittedName>
        <fullName evidence="2">Uncharacterized protein</fullName>
    </submittedName>
</protein>
<name>A0ABW9UIV0_9BACL</name>
<keyword evidence="1" id="KW-0812">Transmembrane</keyword>
<dbReference type="RefSeq" id="WP_157324910.1">
    <property type="nucleotide sequence ID" value="NZ_WSEM01000034.1"/>
</dbReference>
<proteinExistence type="predicted"/>
<dbReference type="EMBL" id="WSEM01000034">
    <property type="protein sequence ID" value="MVQ39083.1"/>
    <property type="molecule type" value="Genomic_DNA"/>
</dbReference>
<evidence type="ECO:0000313" key="2">
    <source>
        <dbReference type="EMBL" id="MVQ39083.1"/>
    </source>
</evidence>
<keyword evidence="3" id="KW-1185">Reference proteome</keyword>
<dbReference type="Proteomes" id="UP000467637">
    <property type="component" value="Unassembled WGS sequence"/>
</dbReference>
<evidence type="ECO:0000256" key="1">
    <source>
        <dbReference type="SAM" id="Phobius"/>
    </source>
</evidence>
<keyword evidence="1" id="KW-0472">Membrane</keyword>
<evidence type="ECO:0000313" key="3">
    <source>
        <dbReference type="Proteomes" id="UP000467637"/>
    </source>
</evidence>